<sequence>MNVEHELSSLWKHDGLSACLRDGKLAYLFDSVETTTWQELRPLIGGKLLETLWKRGFLTAQPALETET</sequence>
<evidence type="ECO:0000313" key="2">
    <source>
        <dbReference type="Proteomes" id="UP000235371"/>
    </source>
</evidence>
<dbReference type="EMBL" id="KZ613921">
    <property type="protein sequence ID" value="PMD49285.1"/>
    <property type="molecule type" value="Genomic_DNA"/>
</dbReference>
<evidence type="ECO:0000313" key="1">
    <source>
        <dbReference type="EMBL" id="PMD49285.1"/>
    </source>
</evidence>
<organism evidence="1 2">
    <name type="scientific">Hyaloscypha bicolor E</name>
    <dbReference type="NCBI Taxonomy" id="1095630"/>
    <lineage>
        <taxon>Eukaryota</taxon>
        <taxon>Fungi</taxon>
        <taxon>Dikarya</taxon>
        <taxon>Ascomycota</taxon>
        <taxon>Pezizomycotina</taxon>
        <taxon>Leotiomycetes</taxon>
        <taxon>Helotiales</taxon>
        <taxon>Hyaloscyphaceae</taxon>
        <taxon>Hyaloscypha</taxon>
        <taxon>Hyaloscypha bicolor</taxon>
    </lineage>
</organism>
<name>A0A2J6SET6_9HELO</name>
<keyword evidence="2" id="KW-1185">Reference proteome</keyword>
<dbReference type="AlphaFoldDB" id="A0A2J6SET6"/>
<dbReference type="GeneID" id="36579773"/>
<dbReference type="RefSeq" id="XP_024726189.1">
    <property type="nucleotide sequence ID" value="XM_024871691.1"/>
</dbReference>
<gene>
    <name evidence="1" type="ORF">K444DRAFT_296902</name>
</gene>
<accession>A0A2J6SET6</accession>
<reference evidence="1 2" key="1">
    <citation type="submission" date="2016-04" db="EMBL/GenBank/DDBJ databases">
        <title>A degradative enzymes factory behind the ericoid mycorrhizal symbiosis.</title>
        <authorList>
            <consortium name="DOE Joint Genome Institute"/>
            <person name="Martino E."/>
            <person name="Morin E."/>
            <person name="Grelet G."/>
            <person name="Kuo A."/>
            <person name="Kohler A."/>
            <person name="Daghino S."/>
            <person name="Barry K."/>
            <person name="Choi C."/>
            <person name="Cichocki N."/>
            <person name="Clum A."/>
            <person name="Copeland A."/>
            <person name="Hainaut M."/>
            <person name="Haridas S."/>
            <person name="Labutti K."/>
            <person name="Lindquist E."/>
            <person name="Lipzen A."/>
            <person name="Khouja H.-R."/>
            <person name="Murat C."/>
            <person name="Ohm R."/>
            <person name="Olson A."/>
            <person name="Spatafora J."/>
            <person name="Veneault-Fourrey C."/>
            <person name="Henrissat B."/>
            <person name="Grigoriev I."/>
            <person name="Martin F."/>
            <person name="Perotto S."/>
        </authorList>
    </citation>
    <scope>NUCLEOTIDE SEQUENCE [LARGE SCALE GENOMIC DNA]</scope>
    <source>
        <strain evidence="1 2">E</strain>
    </source>
</reference>
<dbReference type="Proteomes" id="UP000235371">
    <property type="component" value="Unassembled WGS sequence"/>
</dbReference>
<protein>
    <submittedName>
        <fullName evidence="1">Uncharacterized protein</fullName>
    </submittedName>
</protein>
<dbReference type="InParanoid" id="A0A2J6SET6"/>
<proteinExistence type="predicted"/>